<protein>
    <submittedName>
        <fullName evidence="2">Uncharacterized protein</fullName>
    </submittedName>
</protein>
<evidence type="ECO:0000313" key="3">
    <source>
        <dbReference type="Proteomes" id="UP001349262"/>
    </source>
</evidence>
<comment type="caution">
    <text evidence="2">The sequence shown here is derived from an EMBL/GenBank/DDBJ whole genome shotgun (WGS) entry which is preliminary data.</text>
</comment>
<name>A0ABU7TG02_9HYPH</name>
<sequence>MSGSEVGRLSYAATPDPPGQTIDTQITPDCNARTEATFDINDSTWVTFYFQNRVPLWRALLSIASERVTLMDSIQACGIVLSEGLTLTLNPMGDVYTMLLDGVIADAGTTYKCKGLLLGSFARTAEMKDAVKSIRMGMHDIESLANL</sequence>
<dbReference type="EMBL" id="MLBY01000005">
    <property type="protein sequence ID" value="MEE7459605.1"/>
    <property type="molecule type" value="Genomic_DNA"/>
</dbReference>
<evidence type="ECO:0000313" key="2">
    <source>
        <dbReference type="EMBL" id="MEE7459605.1"/>
    </source>
</evidence>
<organism evidence="2 3">
    <name type="scientific">Methylobacterium radiotolerans</name>
    <dbReference type="NCBI Taxonomy" id="31998"/>
    <lineage>
        <taxon>Bacteria</taxon>
        <taxon>Pseudomonadati</taxon>
        <taxon>Pseudomonadota</taxon>
        <taxon>Alphaproteobacteria</taxon>
        <taxon>Hyphomicrobiales</taxon>
        <taxon>Methylobacteriaceae</taxon>
        <taxon>Methylobacterium</taxon>
    </lineage>
</organism>
<reference evidence="2 3" key="1">
    <citation type="journal article" date="2012" name="Genet. Mol. Biol.">
        <title>Analysis of 16S rRNA and mxaF genes revealing insights into Methylobacterium niche-specific plant association.</title>
        <authorList>
            <person name="Dourado M.N."/>
            <person name="Andreote F.D."/>
            <person name="Dini-Andreote F."/>
            <person name="Conti R."/>
            <person name="Araujo J.M."/>
            <person name="Araujo W.L."/>
        </authorList>
    </citation>
    <scope>NUCLEOTIDE SEQUENCE [LARGE SCALE GENOMIC DNA]</scope>
    <source>
        <strain evidence="2 3">SR1.6/4</strain>
    </source>
</reference>
<proteinExistence type="predicted"/>
<accession>A0ABU7TG02</accession>
<dbReference type="Proteomes" id="UP001349262">
    <property type="component" value="Unassembled WGS sequence"/>
</dbReference>
<gene>
    <name evidence="2" type="ORF">MRSR164_23290</name>
</gene>
<evidence type="ECO:0000256" key="1">
    <source>
        <dbReference type="SAM" id="MobiDB-lite"/>
    </source>
</evidence>
<feature type="region of interest" description="Disordered" evidence="1">
    <location>
        <begin position="1"/>
        <end position="20"/>
    </location>
</feature>
<keyword evidence="3" id="KW-1185">Reference proteome</keyword>